<dbReference type="EMBL" id="CP104874">
    <property type="protein sequence ID" value="WWF04177.1"/>
    <property type="molecule type" value="Genomic_DNA"/>
</dbReference>
<evidence type="ECO:0000313" key="1">
    <source>
        <dbReference type="EMBL" id="WWF04177.1"/>
    </source>
</evidence>
<keyword evidence="2" id="KW-1185">Reference proteome</keyword>
<proteinExistence type="predicted"/>
<dbReference type="Proteomes" id="UP001381003">
    <property type="component" value="Chromosome"/>
</dbReference>
<name>A0ABZ2FA59_9MICO</name>
<evidence type="ECO:0000313" key="2">
    <source>
        <dbReference type="Proteomes" id="UP001381003"/>
    </source>
</evidence>
<dbReference type="RefSeq" id="WP_170307542.1">
    <property type="nucleotide sequence ID" value="NZ_CP104874.1"/>
</dbReference>
<gene>
    <name evidence="1" type="ORF">N5P18_10780</name>
</gene>
<organism evidence="1 2">
    <name type="scientific">Janibacter terrae</name>
    <dbReference type="NCBI Taxonomy" id="103817"/>
    <lineage>
        <taxon>Bacteria</taxon>
        <taxon>Bacillati</taxon>
        <taxon>Actinomycetota</taxon>
        <taxon>Actinomycetes</taxon>
        <taxon>Micrococcales</taxon>
        <taxon>Intrasporangiaceae</taxon>
        <taxon>Janibacter</taxon>
    </lineage>
</organism>
<reference evidence="1 2" key="1">
    <citation type="submission" date="2022-09" db="EMBL/GenBank/DDBJ databases">
        <title>Complete genome sequence of Janibacter terrae strain COS04-44, PCL-degrading bacteria isolated from oil spilled coast.</title>
        <authorList>
            <person name="Park H."/>
            <person name="Kim J.Y."/>
            <person name="An S.H."/>
            <person name="Lee C.M."/>
            <person name="Weon H.-Y."/>
        </authorList>
    </citation>
    <scope>NUCLEOTIDE SEQUENCE [LARGE SCALE GENOMIC DNA]</scope>
    <source>
        <strain evidence="1 2">COS04-44</strain>
    </source>
</reference>
<protein>
    <submittedName>
        <fullName evidence="1">Uncharacterized protein</fullName>
    </submittedName>
</protein>
<accession>A0ABZ2FA59</accession>
<sequence length="52" mass="5096">MWWLLGGIAAAIAGLGAVIARRGGSMSSSDIDGHAKGVAEAVHVHNNNAGAG</sequence>